<dbReference type="RefSeq" id="WP_101893847.1">
    <property type="nucleotide sequence ID" value="NZ_CP022684.1"/>
</dbReference>
<dbReference type="InterPro" id="IPR037066">
    <property type="entry name" value="Plug_dom_sf"/>
</dbReference>
<accession>A0A2K9LJQ5</accession>
<evidence type="ECO:0000256" key="7">
    <source>
        <dbReference type="ARBA" id="ARBA00023237"/>
    </source>
</evidence>
<keyword evidence="6 8" id="KW-0472">Membrane</keyword>
<reference evidence="14" key="1">
    <citation type="submission" date="2017-08" db="EMBL/GenBank/DDBJ databases">
        <title>Direct submision.</title>
        <authorList>
            <person name="Kim S.-J."/>
            <person name="Rhee S.-K."/>
        </authorList>
    </citation>
    <scope>NUCLEOTIDE SEQUENCE [LARGE SCALE GENOMIC DNA]</scope>
    <source>
        <strain evidence="14">GI5</strain>
    </source>
</reference>
<keyword evidence="13" id="KW-0675">Receptor</keyword>
<comment type="subcellular location">
    <subcellularLocation>
        <location evidence="1 8">Cell outer membrane</location>
        <topology evidence="1 8">Multi-pass membrane protein</topology>
    </subcellularLocation>
</comment>
<comment type="similarity">
    <text evidence="8 9">Belongs to the TonB-dependent receptor family.</text>
</comment>
<feature type="signal peptide" evidence="10">
    <location>
        <begin position="1"/>
        <end position="45"/>
    </location>
</feature>
<dbReference type="InterPro" id="IPR039426">
    <property type="entry name" value="TonB-dep_rcpt-like"/>
</dbReference>
<dbReference type="Pfam" id="PF00593">
    <property type="entry name" value="TonB_dep_Rec_b-barrel"/>
    <property type="match status" value="1"/>
</dbReference>
<proteinExistence type="inferred from homology"/>
<evidence type="ECO:0000256" key="9">
    <source>
        <dbReference type="RuleBase" id="RU003357"/>
    </source>
</evidence>
<dbReference type="AlphaFoldDB" id="A0A2K9LJQ5"/>
<dbReference type="PROSITE" id="PS52016">
    <property type="entry name" value="TONB_DEPENDENT_REC_3"/>
    <property type="match status" value="1"/>
</dbReference>
<keyword evidence="2 8" id="KW-0813">Transport</keyword>
<name>A0A2K9LJQ5_9GAMM</name>
<evidence type="ECO:0000256" key="5">
    <source>
        <dbReference type="ARBA" id="ARBA00023077"/>
    </source>
</evidence>
<evidence type="ECO:0000256" key="8">
    <source>
        <dbReference type="PROSITE-ProRule" id="PRU01360"/>
    </source>
</evidence>
<protein>
    <submittedName>
        <fullName evidence="13">TonB-dependent siderophore receptor</fullName>
    </submittedName>
</protein>
<dbReference type="PANTHER" id="PTHR32552">
    <property type="entry name" value="FERRICHROME IRON RECEPTOR-RELATED"/>
    <property type="match status" value="1"/>
</dbReference>
<dbReference type="EMBL" id="CP022684">
    <property type="protein sequence ID" value="AUM12480.1"/>
    <property type="molecule type" value="Genomic_DNA"/>
</dbReference>
<dbReference type="InterPro" id="IPR000531">
    <property type="entry name" value="Beta-barrel_TonB"/>
</dbReference>
<evidence type="ECO:0000256" key="10">
    <source>
        <dbReference type="SAM" id="SignalP"/>
    </source>
</evidence>
<keyword evidence="4 8" id="KW-0812">Transmembrane</keyword>
<dbReference type="Gene3D" id="2.40.170.20">
    <property type="entry name" value="TonB-dependent receptor, beta-barrel domain"/>
    <property type="match status" value="1"/>
</dbReference>
<keyword evidence="7 8" id="KW-0998">Cell outer membrane</keyword>
<dbReference type="GO" id="GO:0015344">
    <property type="term" value="F:siderophore uptake transmembrane transporter activity"/>
    <property type="evidence" value="ECO:0007669"/>
    <property type="project" value="TreeGrafter"/>
</dbReference>
<evidence type="ECO:0000256" key="3">
    <source>
        <dbReference type="ARBA" id="ARBA00022452"/>
    </source>
</evidence>
<evidence type="ECO:0000313" key="14">
    <source>
        <dbReference type="Proteomes" id="UP000235116"/>
    </source>
</evidence>
<evidence type="ECO:0000259" key="11">
    <source>
        <dbReference type="Pfam" id="PF00593"/>
    </source>
</evidence>
<keyword evidence="14" id="KW-1185">Reference proteome</keyword>
<dbReference type="InterPro" id="IPR036942">
    <property type="entry name" value="Beta-barrel_TonB_sf"/>
</dbReference>
<dbReference type="KEGG" id="kak:Kalk_08625"/>
<feature type="domain" description="TonB-dependent receptor-like beta-barrel" evidence="11">
    <location>
        <begin position="263"/>
        <end position="753"/>
    </location>
</feature>
<feature type="domain" description="TonB-dependent receptor plug" evidence="12">
    <location>
        <begin position="89"/>
        <end position="188"/>
    </location>
</feature>
<dbReference type="SUPFAM" id="SSF56935">
    <property type="entry name" value="Porins"/>
    <property type="match status" value="1"/>
</dbReference>
<dbReference type="OrthoDB" id="127311at2"/>
<dbReference type="Proteomes" id="UP000235116">
    <property type="component" value="Chromosome"/>
</dbReference>
<keyword evidence="3 8" id="KW-1134">Transmembrane beta strand</keyword>
<evidence type="ECO:0000313" key="13">
    <source>
        <dbReference type="EMBL" id="AUM12480.1"/>
    </source>
</evidence>
<dbReference type="Gene3D" id="2.170.130.10">
    <property type="entry name" value="TonB-dependent receptor, plug domain"/>
    <property type="match status" value="1"/>
</dbReference>
<evidence type="ECO:0000259" key="12">
    <source>
        <dbReference type="Pfam" id="PF07715"/>
    </source>
</evidence>
<evidence type="ECO:0000256" key="2">
    <source>
        <dbReference type="ARBA" id="ARBA00022448"/>
    </source>
</evidence>
<dbReference type="Pfam" id="PF07715">
    <property type="entry name" value="Plug"/>
    <property type="match status" value="1"/>
</dbReference>
<dbReference type="GO" id="GO:0009279">
    <property type="term" value="C:cell outer membrane"/>
    <property type="evidence" value="ECO:0007669"/>
    <property type="project" value="UniProtKB-SubCell"/>
</dbReference>
<dbReference type="CDD" id="cd01347">
    <property type="entry name" value="ligand_gated_channel"/>
    <property type="match status" value="1"/>
</dbReference>
<sequence length="785" mass="86246">MSVDSRQIQRPLSLREPAIKASLTTKKTTLALGISALMLSPVAMAQEEEAIELDTLKIEDRTIDTNPYAEPGAPYKAKVSGDQRHIKPIAETPQTMTVLTETQIQESGRTDLKEILQAQPGITIGTGENGNAFGDRYIIRGHEARSDVFVDGLRDPGMTTRESFATEQVEITKGPSSTFGGRGTTGGAVNSVTKQASTEYNFTELSGGVGTDNYYRATVDSNQVLSDTVAIRANLLQTAEDVPDRDPADRERTGAALSASFQASDKLNVIADYYYLDAKDKPDLGTYIMPDGGKPVKDIPVYAQDEDFQDSEINAFTLRVGYEVNDQFRVQNSLRYGTTDNGYMTTGARGRDRDISDPVAPGAYTVSLSTHQGWQEAEYFVDQLNFYFNTVEASGIAHSFIFGLEYSDYKVLNGVYDRTDTGATNCVLPGRGSNPASGGYCIMDANGDWVSDATSLIQRDIQKGDWDSDWNIETMSASIMDTIDFNDVFSMFLGLRYDRYDYSNGFYQRGSEDVTDFYNTDSFWNGHVGLVYDVAENGNVYLTWSTSSDINGGESDLGGNCGYGGACGSTLGEFQSASPERTVNWELGTKWNIFDEKLLATLAIFRINKDDVMEGEGYDTVGTLNSGENRVQGVEASLVGNITAKLSTQLGVSMMESKVLDSYNPENIGRALSNFADDSAFLQLRYQLLDQFAFGGTATYKSEMYAGQPDSAAGWDNDINDYSYTVPSYTVFDVFAVYDVTDNLNARLNVTNVTDKDYYLAAYRSGSFTYIGDARRAVLTLTYQM</sequence>
<dbReference type="PANTHER" id="PTHR32552:SF83">
    <property type="entry name" value="BLR3904 PROTEIN"/>
    <property type="match status" value="1"/>
</dbReference>
<dbReference type="InterPro" id="IPR012910">
    <property type="entry name" value="Plug_dom"/>
</dbReference>
<feature type="chain" id="PRO_5014597137" evidence="10">
    <location>
        <begin position="46"/>
        <end position="785"/>
    </location>
</feature>
<keyword evidence="10" id="KW-0732">Signal</keyword>
<keyword evidence="5 9" id="KW-0798">TonB box</keyword>
<gene>
    <name evidence="13" type="ORF">Kalk_08625</name>
</gene>
<evidence type="ECO:0000256" key="4">
    <source>
        <dbReference type="ARBA" id="ARBA00022692"/>
    </source>
</evidence>
<organism evidence="13 14">
    <name type="scientific">Ketobacter alkanivorans</name>
    <dbReference type="NCBI Taxonomy" id="1917421"/>
    <lineage>
        <taxon>Bacteria</taxon>
        <taxon>Pseudomonadati</taxon>
        <taxon>Pseudomonadota</taxon>
        <taxon>Gammaproteobacteria</taxon>
        <taxon>Pseudomonadales</taxon>
        <taxon>Ketobacteraceae</taxon>
        <taxon>Ketobacter</taxon>
    </lineage>
</organism>
<evidence type="ECO:0000256" key="6">
    <source>
        <dbReference type="ARBA" id="ARBA00023136"/>
    </source>
</evidence>
<evidence type="ECO:0000256" key="1">
    <source>
        <dbReference type="ARBA" id="ARBA00004571"/>
    </source>
</evidence>